<protein>
    <recommendedName>
        <fullName evidence="10">Imidazole glycerol phosphate synthase subunit HisH</fullName>
        <ecNumber evidence="10">4.3.2.10</ecNumber>
    </recommendedName>
    <alternativeName>
        <fullName evidence="10">IGP synthase glutaminase subunit</fullName>
        <ecNumber evidence="10">3.5.1.2</ecNumber>
    </alternativeName>
    <alternativeName>
        <fullName evidence="10">IGP synthase subunit HisH</fullName>
    </alternativeName>
    <alternativeName>
        <fullName evidence="10">ImGP synthase subunit HisH</fullName>
        <shortName evidence="10">IGPS subunit HisH</shortName>
    </alternativeName>
</protein>
<keyword evidence="5 10" id="KW-0315">Glutamine amidotransferase</keyword>
<keyword evidence="6 10" id="KW-0368">Histidine biosynthesis</keyword>
<evidence type="ECO:0000256" key="3">
    <source>
        <dbReference type="ARBA" id="ARBA00022605"/>
    </source>
</evidence>
<comment type="subcellular location">
    <subcellularLocation>
        <location evidence="10">Cytoplasm</location>
    </subcellularLocation>
</comment>
<comment type="catalytic activity">
    <reaction evidence="8 10">
        <text>5-[(5-phospho-1-deoxy-D-ribulos-1-ylimino)methylamino]-1-(5-phospho-beta-D-ribosyl)imidazole-4-carboxamide + L-glutamine = D-erythro-1-(imidazol-4-yl)glycerol 3-phosphate + 5-amino-1-(5-phospho-beta-D-ribosyl)imidazole-4-carboxamide + L-glutamate + H(+)</text>
        <dbReference type="Rhea" id="RHEA:24793"/>
        <dbReference type="ChEBI" id="CHEBI:15378"/>
        <dbReference type="ChEBI" id="CHEBI:29985"/>
        <dbReference type="ChEBI" id="CHEBI:58278"/>
        <dbReference type="ChEBI" id="CHEBI:58359"/>
        <dbReference type="ChEBI" id="CHEBI:58475"/>
        <dbReference type="ChEBI" id="CHEBI:58525"/>
        <dbReference type="EC" id="4.3.2.10"/>
    </reaction>
</comment>
<evidence type="ECO:0000259" key="12">
    <source>
        <dbReference type="Pfam" id="PF00117"/>
    </source>
</evidence>
<evidence type="ECO:0000313" key="13">
    <source>
        <dbReference type="EMBL" id="OWV32639.1"/>
    </source>
</evidence>
<dbReference type="EC" id="3.5.1.2" evidence="10"/>
<keyword evidence="14" id="KW-1185">Reference proteome</keyword>
<dbReference type="RefSeq" id="WP_088711431.1">
    <property type="nucleotide sequence ID" value="NZ_NFZT01000001.1"/>
</dbReference>
<dbReference type="Proteomes" id="UP000198462">
    <property type="component" value="Unassembled WGS sequence"/>
</dbReference>
<evidence type="ECO:0000256" key="2">
    <source>
        <dbReference type="ARBA" id="ARBA00011152"/>
    </source>
</evidence>
<keyword evidence="4 10" id="KW-0378">Hydrolase</keyword>
<dbReference type="UniPathway" id="UPA00031">
    <property type="reaction ID" value="UER00010"/>
</dbReference>
<evidence type="ECO:0000256" key="11">
    <source>
        <dbReference type="PIRSR" id="PIRSR000495-1"/>
    </source>
</evidence>
<evidence type="ECO:0000256" key="5">
    <source>
        <dbReference type="ARBA" id="ARBA00022962"/>
    </source>
</evidence>
<sequence>MAQRIAVIDYGAGNLRSVAKGLETAACDAATATNVHVTAAPEDVAAADRIVLPGVGAFGHCAAALKSVPGMTEALTHAVLEKDRPFLGICVGMQLLADRGLERGAHAGLGWISGEVAHLEPRDRALKIPHMGWSPILHTDAGRAHPLVGALHDGGEAYFVHSYAFAAARPDHVLATCDYGGDVTAIIGRDNILGTQFHPEKSQAYGLRFLRAFLDWTL</sequence>
<feature type="active site" evidence="10 11">
    <location>
        <position position="198"/>
    </location>
</feature>
<comment type="catalytic activity">
    <reaction evidence="9 10">
        <text>L-glutamine + H2O = L-glutamate + NH4(+)</text>
        <dbReference type="Rhea" id="RHEA:15889"/>
        <dbReference type="ChEBI" id="CHEBI:15377"/>
        <dbReference type="ChEBI" id="CHEBI:28938"/>
        <dbReference type="ChEBI" id="CHEBI:29985"/>
        <dbReference type="ChEBI" id="CHEBI:58359"/>
        <dbReference type="EC" id="3.5.1.2"/>
    </reaction>
</comment>
<dbReference type="OrthoDB" id="9807137at2"/>
<dbReference type="PANTHER" id="PTHR42701">
    <property type="entry name" value="IMIDAZOLE GLYCEROL PHOSPHATE SYNTHASE SUBUNIT HISH"/>
    <property type="match status" value="1"/>
</dbReference>
<gene>
    <name evidence="10" type="primary">hisH</name>
    <name evidence="13" type="ORF">B5C34_03685</name>
</gene>
<dbReference type="PANTHER" id="PTHR42701:SF1">
    <property type="entry name" value="IMIDAZOLE GLYCEROL PHOSPHATE SYNTHASE SUBUNIT HISH"/>
    <property type="match status" value="1"/>
</dbReference>
<dbReference type="CDD" id="cd01748">
    <property type="entry name" value="GATase1_IGP_Synthase"/>
    <property type="match status" value="1"/>
</dbReference>
<dbReference type="PROSITE" id="PS51273">
    <property type="entry name" value="GATASE_TYPE_1"/>
    <property type="match status" value="1"/>
</dbReference>
<evidence type="ECO:0000256" key="6">
    <source>
        <dbReference type="ARBA" id="ARBA00023102"/>
    </source>
</evidence>
<evidence type="ECO:0000313" key="14">
    <source>
        <dbReference type="Proteomes" id="UP000198462"/>
    </source>
</evidence>
<dbReference type="Gene3D" id="3.40.50.880">
    <property type="match status" value="1"/>
</dbReference>
<dbReference type="InterPro" id="IPR017926">
    <property type="entry name" value="GATASE"/>
</dbReference>
<dbReference type="GO" id="GO:0000105">
    <property type="term" value="P:L-histidine biosynthetic process"/>
    <property type="evidence" value="ECO:0007669"/>
    <property type="project" value="UniProtKB-UniRule"/>
</dbReference>
<evidence type="ECO:0000256" key="9">
    <source>
        <dbReference type="ARBA" id="ARBA00049534"/>
    </source>
</evidence>
<dbReference type="GO" id="GO:0016829">
    <property type="term" value="F:lyase activity"/>
    <property type="evidence" value="ECO:0007669"/>
    <property type="project" value="UniProtKB-KW"/>
</dbReference>
<keyword evidence="7 10" id="KW-0456">Lyase</keyword>
<evidence type="ECO:0000256" key="10">
    <source>
        <dbReference type="HAMAP-Rule" id="MF_00278"/>
    </source>
</evidence>
<name>A0A219B4A5_9SPHN</name>
<keyword evidence="3 10" id="KW-0028">Amino-acid biosynthesis</keyword>
<feature type="domain" description="Glutamine amidotransferase" evidence="12">
    <location>
        <begin position="7"/>
        <end position="203"/>
    </location>
</feature>
<dbReference type="SUPFAM" id="SSF52317">
    <property type="entry name" value="Class I glutamine amidotransferase-like"/>
    <property type="match status" value="1"/>
</dbReference>
<dbReference type="GO" id="GO:0005737">
    <property type="term" value="C:cytoplasm"/>
    <property type="evidence" value="ECO:0007669"/>
    <property type="project" value="UniProtKB-SubCell"/>
</dbReference>
<keyword evidence="10" id="KW-0963">Cytoplasm</keyword>
<reference evidence="14" key="1">
    <citation type="submission" date="2017-05" db="EMBL/GenBank/DDBJ databases">
        <authorList>
            <person name="Lin X."/>
        </authorList>
    </citation>
    <scope>NUCLEOTIDE SEQUENCE [LARGE SCALE GENOMIC DNA]</scope>
    <source>
        <strain evidence="14">JLT2012</strain>
    </source>
</reference>
<organism evidence="13 14">
    <name type="scientific">Pacificimonas flava</name>
    <dbReference type="NCBI Taxonomy" id="1234595"/>
    <lineage>
        <taxon>Bacteria</taxon>
        <taxon>Pseudomonadati</taxon>
        <taxon>Pseudomonadota</taxon>
        <taxon>Alphaproteobacteria</taxon>
        <taxon>Sphingomonadales</taxon>
        <taxon>Sphingosinicellaceae</taxon>
        <taxon>Pacificimonas</taxon>
    </lineage>
</organism>
<dbReference type="GO" id="GO:0000107">
    <property type="term" value="F:imidazoleglycerol-phosphate synthase activity"/>
    <property type="evidence" value="ECO:0007669"/>
    <property type="project" value="UniProtKB-UniRule"/>
</dbReference>
<evidence type="ECO:0000256" key="7">
    <source>
        <dbReference type="ARBA" id="ARBA00023239"/>
    </source>
</evidence>
<dbReference type="Pfam" id="PF00117">
    <property type="entry name" value="GATase"/>
    <property type="match status" value="1"/>
</dbReference>
<dbReference type="EC" id="4.3.2.10" evidence="10"/>
<comment type="pathway">
    <text evidence="1 10">Amino-acid biosynthesis; L-histidine biosynthesis; L-histidine from 5-phospho-alpha-D-ribose 1-diphosphate: step 5/9.</text>
</comment>
<dbReference type="InterPro" id="IPR029062">
    <property type="entry name" value="Class_I_gatase-like"/>
</dbReference>
<comment type="subunit">
    <text evidence="2 10">Heterodimer of HisH and HisF.</text>
</comment>
<comment type="caution">
    <text evidence="13">The sequence shown here is derived from an EMBL/GenBank/DDBJ whole genome shotgun (WGS) entry which is preliminary data.</text>
</comment>
<feature type="active site" evidence="10 11">
    <location>
        <position position="200"/>
    </location>
</feature>
<evidence type="ECO:0000256" key="1">
    <source>
        <dbReference type="ARBA" id="ARBA00005091"/>
    </source>
</evidence>
<dbReference type="NCBIfam" id="TIGR01855">
    <property type="entry name" value="IMP_synth_hisH"/>
    <property type="match status" value="1"/>
</dbReference>
<dbReference type="EMBL" id="NFZT01000001">
    <property type="protein sequence ID" value="OWV32639.1"/>
    <property type="molecule type" value="Genomic_DNA"/>
</dbReference>
<dbReference type="PIRSF" id="PIRSF000495">
    <property type="entry name" value="Amidotransf_hisH"/>
    <property type="match status" value="1"/>
</dbReference>
<dbReference type="HAMAP" id="MF_00278">
    <property type="entry name" value="HisH"/>
    <property type="match status" value="1"/>
</dbReference>
<comment type="function">
    <text evidence="10">IGPS catalyzes the conversion of PRFAR and glutamine to IGP, AICAR and glutamate. The HisH subunit catalyzes the hydrolysis of glutamine to glutamate and ammonia as part of the synthesis of IGP and AICAR. The resulting ammonia molecule is channeled to the active site of HisF.</text>
</comment>
<feature type="active site" description="Nucleophile" evidence="10 11">
    <location>
        <position position="90"/>
    </location>
</feature>
<dbReference type="InterPro" id="IPR010139">
    <property type="entry name" value="Imidazole-glycPsynth_HisH"/>
</dbReference>
<evidence type="ECO:0000256" key="4">
    <source>
        <dbReference type="ARBA" id="ARBA00022801"/>
    </source>
</evidence>
<proteinExistence type="inferred from homology"/>
<dbReference type="GO" id="GO:0004359">
    <property type="term" value="F:glutaminase activity"/>
    <property type="evidence" value="ECO:0007669"/>
    <property type="project" value="UniProtKB-EC"/>
</dbReference>
<accession>A0A219B4A5</accession>
<dbReference type="AlphaFoldDB" id="A0A219B4A5"/>
<evidence type="ECO:0000256" key="8">
    <source>
        <dbReference type="ARBA" id="ARBA00047838"/>
    </source>
</evidence>